<reference evidence="4" key="1">
    <citation type="journal article" date="2015" name="Nature">
        <title>Complex archaea that bridge the gap between prokaryotes and eukaryotes.</title>
        <authorList>
            <person name="Spang A."/>
            <person name="Saw J.H."/>
            <person name="Jorgensen S.L."/>
            <person name="Zaremba-Niedzwiedzka K."/>
            <person name="Martijn J."/>
            <person name="Lind A.E."/>
            <person name="van Eijk R."/>
            <person name="Schleper C."/>
            <person name="Guy L."/>
            <person name="Ettema T.J."/>
        </authorList>
    </citation>
    <scope>NUCLEOTIDE SEQUENCE</scope>
</reference>
<comment type="caution">
    <text evidence="4">The sequence shown here is derived from an EMBL/GenBank/DDBJ whole genome shotgun (WGS) entry which is preliminary data.</text>
</comment>
<accession>A0A0F9DB57</accession>
<proteinExistence type="inferred from homology"/>
<evidence type="ECO:0000256" key="3">
    <source>
        <dbReference type="ARBA" id="ARBA00022679"/>
    </source>
</evidence>
<keyword evidence="3" id="KW-0808">Transferase</keyword>
<organism evidence="4">
    <name type="scientific">marine sediment metagenome</name>
    <dbReference type="NCBI Taxonomy" id="412755"/>
    <lineage>
        <taxon>unclassified sequences</taxon>
        <taxon>metagenomes</taxon>
        <taxon>ecological metagenomes</taxon>
    </lineage>
</organism>
<dbReference type="GO" id="GO:0015948">
    <property type="term" value="P:methanogenesis"/>
    <property type="evidence" value="ECO:0007669"/>
    <property type="project" value="InterPro"/>
</dbReference>
<sequence>ESNYVMAPGYGPPFIIESSGEKRDATLADVETFCKLVQTSKCIDFNSAIIVQPGDVPPETAHLDLLLAALVLTDKPIMGSSVSEAAARDSLNLAQMIWGSLDRPVMISLIDSLSPLQYATESVEALMVFAAAGQPLIIHSACTLGATGPITTAGSLVISNATTLAGICLSQLINPGVPVVYGLGGSPMDMRTGGYVNASPEDAKHVAISSAMGRYYDMPCRGQGAVTESFCLDYQAGMESAMMLTVAALSGIHVVLHSCGTFGSMLAMSFEKFIADEDLCGAVKKLMKPVELTDDAFALDLIKELGTEGNYLLQDHTLGRCRKEFFTPDLGIRTHHTNWLEMAPRDITARAGQLLENRLAQYEEPQMGAKLKNRLIQFVKDRKQSR</sequence>
<evidence type="ECO:0000313" key="4">
    <source>
        <dbReference type="EMBL" id="KKL50946.1"/>
    </source>
</evidence>
<dbReference type="InterPro" id="IPR010426">
    <property type="entry name" value="MTTB_MeTrfase"/>
</dbReference>
<evidence type="ECO:0000256" key="1">
    <source>
        <dbReference type="ARBA" id="ARBA00007137"/>
    </source>
</evidence>
<dbReference type="InterPro" id="IPR038601">
    <property type="entry name" value="MttB-like_sf"/>
</dbReference>
<dbReference type="AlphaFoldDB" id="A0A0F9DB57"/>
<name>A0A0F9DB57_9ZZZZ</name>
<keyword evidence="2" id="KW-0489">Methyltransferase</keyword>
<evidence type="ECO:0008006" key="5">
    <source>
        <dbReference type="Google" id="ProtNLM"/>
    </source>
</evidence>
<gene>
    <name evidence="4" type="ORF">LCGC14_2300420</name>
</gene>
<feature type="non-terminal residue" evidence="4">
    <location>
        <position position="1"/>
    </location>
</feature>
<dbReference type="EMBL" id="LAZR01032420">
    <property type="protein sequence ID" value="KKL50946.1"/>
    <property type="molecule type" value="Genomic_DNA"/>
</dbReference>
<evidence type="ECO:0000256" key="2">
    <source>
        <dbReference type="ARBA" id="ARBA00022603"/>
    </source>
</evidence>
<protein>
    <recommendedName>
        <fullName evidence="5">Trimethylamine methyltransferase</fullName>
    </recommendedName>
</protein>
<comment type="similarity">
    <text evidence="1">Belongs to the trimethylamine methyltransferase family.</text>
</comment>
<dbReference type="Gene3D" id="3.20.20.480">
    <property type="entry name" value="Trimethylamine methyltransferase-like"/>
    <property type="match status" value="1"/>
</dbReference>
<dbReference type="GO" id="GO:0008168">
    <property type="term" value="F:methyltransferase activity"/>
    <property type="evidence" value="ECO:0007669"/>
    <property type="project" value="UniProtKB-KW"/>
</dbReference>
<dbReference type="Pfam" id="PF06253">
    <property type="entry name" value="MTTB"/>
    <property type="match status" value="1"/>
</dbReference>
<dbReference type="GO" id="GO:0032259">
    <property type="term" value="P:methylation"/>
    <property type="evidence" value="ECO:0007669"/>
    <property type="project" value="UniProtKB-KW"/>
</dbReference>